<organism evidence="1 2">
    <name type="scientific">Nocardia beijingensis</name>
    <dbReference type="NCBI Taxonomy" id="95162"/>
    <lineage>
        <taxon>Bacteria</taxon>
        <taxon>Bacillati</taxon>
        <taxon>Actinomycetota</taxon>
        <taxon>Actinomycetes</taxon>
        <taxon>Mycobacteriales</taxon>
        <taxon>Nocardiaceae</taxon>
        <taxon>Nocardia</taxon>
    </lineage>
</organism>
<dbReference type="GO" id="GO:0032259">
    <property type="term" value="P:methylation"/>
    <property type="evidence" value="ECO:0007669"/>
    <property type="project" value="UniProtKB-KW"/>
</dbReference>
<protein>
    <submittedName>
        <fullName evidence="1">SAM-dependent methyltransferase</fullName>
        <ecNumber evidence="1">2.1.1.-</ecNumber>
    </submittedName>
</protein>
<evidence type="ECO:0000313" key="2">
    <source>
        <dbReference type="Proteomes" id="UP001611450"/>
    </source>
</evidence>
<sequence>MSHYLDPADDPATHRLARELEHRYVHGLGSGWFRTREQIASYFDGLELIEPGLVELGDWWPYGPPLCPRSAEQRLILGALARIPPVGNR</sequence>
<accession>A0ABW7WKE8</accession>
<name>A0ABW7WKE8_9NOCA</name>
<comment type="caution">
    <text evidence="1">The sequence shown here is derived from an EMBL/GenBank/DDBJ whole genome shotgun (WGS) entry which is preliminary data.</text>
</comment>
<keyword evidence="1" id="KW-0489">Methyltransferase</keyword>
<keyword evidence="2" id="KW-1185">Reference proteome</keyword>
<evidence type="ECO:0000313" key="1">
    <source>
        <dbReference type="EMBL" id="MFI2323465.1"/>
    </source>
</evidence>
<dbReference type="EC" id="2.1.1.-" evidence="1"/>
<proteinExistence type="predicted"/>
<reference evidence="1 2" key="1">
    <citation type="submission" date="2024-10" db="EMBL/GenBank/DDBJ databases">
        <title>The Natural Products Discovery Center: Release of the First 8490 Sequenced Strains for Exploring Actinobacteria Biosynthetic Diversity.</title>
        <authorList>
            <person name="Kalkreuter E."/>
            <person name="Kautsar S.A."/>
            <person name="Yang D."/>
            <person name="Bader C.D."/>
            <person name="Teijaro C.N."/>
            <person name="Fluegel L."/>
            <person name="Davis C.M."/>
            <person name="Simpson J.R."/>
            <person name="Lauterbach L."/>
            <person name="Steele A.D."/>
            <person name="Gui C."/>
            <person name="Meng S."/>
            <person name="Li G."/>
            <person name="Viehrig K."/>
            <person name="Ye F."/>
            <person name="Su P."/>
            <person name="Kiefer A.F."/>
            <person name="Nichols A."/>
            <person name="Cepeda A.J."/>
            <person name="Yan W."/>
            <person name="Fan B."/>
            <person name="Jiang Y."/>
            <person name="Adhikari A."/>
            <person name="Zheng C.-J."/>
            <person name="Schuster L."/>
            <person name="Cowan T.M."/>
            <person name="Smanski M.J."/>
            <person name="Chevrette M.G."/>
            <person name="De Carvalho L.P.S."/>
            <person name="Shen B."/>
        </authorList>
    </citation>
    <scope>NUCLEOTIDE SEQUENCE [LARGE SCALE GENOMIC DNA]</scope>
    <source>
        <strain evidence="1 2">NPDC019626</strain>
    </source>
</reference>
<dbReference type="EMBL" id="JBIRXV010000005">
    <property type="protein sequence ID" value="MFI2323465.1"/>
    <property type="molecule type" value="Genomic_DNA"/>
</dbReference>
<dbReference type="Pfam" id="PF04672">
    <property type="entry name" value="Methyltransf_19"/>
    <property type="match status" value="1"/>
</dbReference>
<dbReference type="Proteomes" id="UP001611450">
    <property type="component" value="Unassembled WGS sequence"/>
</dbReference>
<dbReference type="RefSeq" id="WP_396948161.1">
    <property type="nucleotide sequence ID" value="NZ_JBIRXV010000005.1"/>
</dbReference>
<dbReference type="Gene3D" id="3.40.50.150">
    <property type="entry name" value="Vaccinia Virus protein VP39"/>
    <property type="match status" value="1"/>
</dbReference>
<dbReference type="GO" id="GO:0008168">
    <property type="term" value="F:methyltransferase activity"/>
    <property type="evidence" value="ECO:0007669"/>
    <property type="project" value="UniProtKB-KW"/>
</dbReference>
<keyword evidence="1" id="KW-0808">Transferase</keyword>
<gene>
    <name evidence="1" type="ORF">ACH47G_23530</name>
</gene>
<dbReference type="InterPro" id="IPR006764">
    <property type="entry name" value="SAM_dep_MeTrfase_SAV2177_type"/>
</dbReference>
<dbReference type="InterPro" id="IPR029063">
    <property type="entry name" value="SAM-dependent_MTases_sf"/>
</dbReference>